<name>A0AAI8YNP3_9PEZI</name>
<dbReference type="Proteomes" id="UP001295740">
    <property type="component" value="Unassembled WGS sequence"/>
</dbReference>
<sequence length="158" mass="17530">MDTACGGIITGEANRADLQAQQAAAAGAGGGDNAACRWRRCSFPYYPNGPIEDTTNRILEHLKPLENLSLSGFVVHETLDIAVRCCWRRRRTRRKPIEERRRGLRGVSDSPVQPVPRESKQHGTIHYEAGIVIPRLPAELQCKIWEDAIEGERASNAS</sequence>
<comment type="caution">
    <text evidence="2">The sequence shown here is derived from an EMBL/GenBank/DDBJ whole genome shotgun (WGS) entry which is preliminary data.</text>
</comment>
<dbReference type="AlphaFoldDB" id="A0AAI8YNP3"/>
<accession>A0AAI8YNP3</accession>
<evidence type="ECO:0000256" key="1">
    <source>
        <dbReference type="SAM" id="MobiDB-lite"/>
    </source>
</evidence>
<keyword evidence="3" id="KW-1185">Reference proteome</keyword>
<reference evidence="2" key="1">
    <citation type="submission" date="2023-10" db="EMBL/GenBank/DDBJ databases">
        <authorList>
            <person name="Hackl T."/>
        </authorList>
    </citation>
    <scope>NUCLEOTIDE SEQUENCE</scope>
</reference>
<evidence type="ECO:0000313" key="3">
    <source>
        <dbReference type="Proteomes" id="UP001295740"/>
    </source>
</evidence>
<proteinExistence type="predicted"/>
<evidence type="ECO:0000313" key="2">
    <source>
        <dbReference type="EMBL" id="CAJ2511569.1"/>
    </source>
</evidence>
<organism evidence="2 3">
    <name type="scientific">Anthostomella pinea</name>
    <dbReference type="NCBI Taxonomy" id="933095"/>
    <lineage>
        <taxon>Eukaryota</taxon>
        <taxon>Fungi</taxon>
        <taxon>Dikarya</taxon>
        <taxon>Ascomycota</taxon>
        <taxon>Pezizomycotina</taxon>
        <taxon>Sordariomycetes</taxon>
        <taxon>Xylariomycetidae</taxon>
        <taxon>Xylariales</taxon>
        <taxon>Xylariaceae</taxon>
        <taxon>Anthostomella</taxon>
    </lineage>
</organism>
<feature type="region of interest" description="Disordered" evidence="1">
    <location>
        <begin position="100"/>
        <end position="123"/>
    </location>
</feature>
<protein>
    <submittedName>
        <fullName evidence="2">Uu.00g071940.m01.CDS01</fullName>
    </submittedName>
</protein>
<gene>
    <name evidence="2" type="ORF">KHLLAP_LOCUS12037</name>
</gene>
<dbReference type="EMBL" id="CAUWAG010000018">
    <property type="protein sequence ID" value="CAJ2511569.1"/>
    <property type="molecule type" value="Genomic_DNA"/>
</dbReference>